<proteinExistence type="inferred from homology"/>
<feature type="transmembrane region" description="Helical" evidence="8">
    <location>
        <begin position="141"/>
        <end position="159"/>
    </location>
</feature>
<feature type="domain" description="Major facilitator superfamily (MFS) profile" evidence="9">
    <location>
        <begin position="18"/>
        <end position="483"/>
    </location>
</feature>
<evidence type="ECO:0000256" key="5">
    <source>
        <dbReference type="ARBA" id="ARBA00022692"/>
    </source>
</evidence>
<dbReference type="Gene3D" id="1.20.1720.10">
    <property type="entry name" value="Multidrug resistance protein D"/>
    <property type="match status" value="1"/>
</dbReference>
<dbReference type="InterPro" id="IPR004638">
    <property type="entry name" value="EmrB-like"/>
</dbReference>
<dbReference type="PROSITE" id="PS50850">
    <property type="entry name" value="MFS"/>
    <property type="match status" value="1"/>
</dbReference>
<evidence type="ECO:0000256" key="1">
    <source>
        <dbReference type="ARBA" id="ARBA00004651"/>
    </source>
</evidence>
<comment type="caution">
    <text evidence="10">The sequence shown here is derived from an EMBL/GenBank/DDBJ whole genome shotgun (WGS) entry which is preliminary data.</text>
</comment>
<feature type="transmembrane region" description="Helical" evidence="8">
    <location>
        <begin position="108"/>
        <end position="129"/>
    </location>
</feature>
<dbReference type="PRINTS" id="PR01036">
    <property type="entry name" value="TCRTETB"/>
</dbReference>
<feature type="transmembrane region" description="Helical" evidence="8">
    <location>
        <begin position="83"/>
        <end position="102"/>
    </location>
</feature>
<keyword evidence="4" id="KW-1003">Cell membrane</keyword>
<sequence>MLSTTAPEAPTRRGLWVSLGSLMLTLFLAAIDQTVVATAMPTIVGELHGLESLSWLVTAFALTSGIATPLYGKLSDMYGRKNLYLSAIVLFVIGSALCGVAQSMAQLIAFRAFQGIGAGGLMVLTMTIVADLATPRERAKFQGFFGAVFGLASIAGPIIGGYLTEHVSWRWIFYINLPLGAIALLVAFAVLKLPKRTSPHRIDWLGAVLISGLLTCLTLFASWGGTVHAWGSPVIIGLGAGAVLLAVLFVLVERAADEPVLPLRLFRDRTFVIPVVTVVLLATAMLGAALFLPMFLQLATGAGAADSGLLLLPLMAGMIVSSTLVGQLVHRFGRFKWFMVAGATLAGVAGLLLSTMDLGTTAFASGAYMVLLGLGLGMVTQNLLLAVQTTTPEADRGAATSAVTFARSVGGAVGVAVLGAIFSGRLALGQAALTPEAIQALPEAARHATQLAFSGAITGVFAWVGPILLLGAALLCCLKDVRLTNQD</sequence>
<dbReference type="FunFam" id="1.20.1720.10:FF:000004">
    <property type="entry name" value="EmrB/QacA family drug resistance transporter"/>
    <property type="match status" value="1"/>
</dbReference>
<dbReference type="Proteomes" id="UP000306628">
    <property type="component" value="Unassembled WGS sequence"/>
</dbReference>
<comment type="subcellular location">
    <subcellularLocation>
        <location evidence="1">Cell membrane</location>
        <topology evidence="1">Multi-pass membrane protein</topology>
    </subcellularLocation>
</comment>
<feature type="transmembrane region" description="Helical" evidence="8">
    <location>
        <begin position="308"/>
        <end position="325"/>
    </location>
</feature>
<dbReference type="SUPFAM" id="SSF103473">
    <property type="entry name" value="MFS general substrate transporter"/>
    <property type="match status" value="1"/>
</dbReference>
<feature type="transmembrane region" description="Helical" evidence="8">
    <location>
        <begin position="229"/>
        <end position="251"/>
    </location>
</feature>
<feature type="transmembrane region" description="Helical" evidence="8">
    <location>
        <begin position="399"/>
        <end position="422"/>
    </location>
</feature>
<dbReference type="OrthoDB" id="9807274at2"/>
<gene>
    <name evidence="10" type="ORF">ETD85_29065</name>
</gene>
<keyword evidence="6 8" id="KW-1133">Transmembrane helix</keyword>
<feature type="transmembrane region" description="Helical" evidence="8">
    <location>
        <begin position="53"/>
        <end position="71"/>
    </location>
</feature>
<dbReference type="GO" id="GO:0022857">
    <property type="term" value="F:transmembrane transporter activity"/>
    <property type="evidence" value="ECO:0007669"/>
    <property type="project" value="InterPro"/>
</dbReference>
<dbReference type="PANTHER" id="PTHR23501">
    <property type="entry name" value="MAJOR FACILITATOR SUPERFAMILY"/>
    <property type="match status" value="1"/>
</dbReference>
<keyword evidence="7 8" id="KW-0472">Membrane</keyword>
<evidence type="ECO:0000256" key="4">
    <source>
        <dbReference type="ARBA" id="ARBA00022475"/>
    </source>
</evidence>
<dbReference type="InterPro" id="IPR020846">
    <property type="entry name" value="MFS_dom"/>
</dbReference>
<dbReference type="AlphaFoldDB" id="A0A5S4GBS1"/>
<organism evidence="10 11">
    <name type="scientific">Nonomuraea zeae</name>
    <dbReference type="NCBI Taxonomy" id="1642303"/>
    <lineage>
        <taxon>Bacteria</taxon>
        <taxon>Bacillati</taxon>
        <taxon>Actinomycetota</taxon>
        <taxon>Actinomycetes</taxon>
        <taxon>Streptosporangiales</taxon>
        <taxon>Streptosporangiaceae</taxon>
        <taxon>Nonomuraea</taxon>
    </lineage>
</organism>
<dbReference type="InterPro" id="IPR036259">
    <property type="entry name" value="MFS_trans_sf"/>
</dbReference>
<feature type="transmembrane region" description="Helical" evidence="8">
    <location>
        <begin position="362"/>
        <end position="387"/>
    </location>
</feature>
<dbReference type="Gene3D" id="1.20.1250.20">
    <property type="entry name" value="MFS general substrate transporter like domains"/>
    <property type="match status" value="1"/>
</dbReference>
<keyword evidence="11" id="KW-1185">Reference proteome</keyword>
<feature type="transmembrane region" description="Helical" evidence="8">
    <location>
        <begin position="451"/>
        <end position="478"/>
    </location>
</feature>
<evidence type="ECO:0000313" key="10">
    <source>
        <dbReference type="EMBL" id="TMR30465.1"/>
    </source>
</evidence>
<name>A0A5S4GBS1_9ACTN</name>
<feature type="transmembrane region" description="Helical" evidence="8">
    <location>
        <begin position="271"/>
        <end position="296"/>
    </location>
</feature>
<evidence type="ECO:0000256" key="6">
    <source>
        <dbReference type="ARBA" id="ARBA00022989"/>
    </source>
</evidence>
<dbReference type="CDD" id="cd17502">
    <property type="entry name" value="MFS_Azr1_MDR_like"/>
    <property type="match status" value="1"/>
</dbReference>
<keyword evidence="5 8" id="KW-0812">Transmembrane</keyword>
<reference evidence="10 11" key="1">
    <citation type="submission" date="2019-05" db="EMBL/GenBank/DDBJ databases">
        <title>Draft genome sequence of Nonomuraea zeae DSM 100528.</title>
        <authorList>
            <person name="Saricaoglu S."/>
            <person name="Isik K."/>
        </authorList>
    </citation>
    <scope>NUCLEOTIDE SEQUENCE [LARGE SCALE GENOMIC DNA]</scope>
    <source>
        <strain evidence="10 11">DSM 100528</strain>
    </source>
</reference>
<dbReference type="InterPro" id="IPR011701">
    <property type="entry name" value="MFS"/>
</dbReference>
<dbReference type="PANTHER" id="PTHR23501:SF197">
    <property type="entry name" value="COMD"/>
    <property type="match status" value="1"/>
</dbReference>
<keyword evidence="3" id="KW-0813">Transport</keyword>
<feature type="transmembrane region" description="Helical" evidence="8">
    <location>
        <begin position="337"/>
        <end position="356"/>
    </location>
</feature>
<protein>
    <submittedName>
        <fullName evidence="10">MFS transporter</fullName>
    </submittedName>
</protein>
<dbReference type="RefSeq" id="WP_138692977.1">
    <property type="nucleotide sequence ID" value="NZ_JBHSAZ010000089.1"/>
</dbReference>
<comment type="similarity">
    <text evidence="2">Belongs to the major facilitator superfamily. TCR/Tet family.</text>
</comment>
<dbReference type="Pfam" id="PF07690">
    <property type="entry name" value="MFS_1"/>
    <property type="match status" value="1"/>
</dbReference>
<evidence type="ECO:0000259" key="9">
    <source>
        <dbReference type="PROSITE" id="PS50850"/>
    </source>
</evidence>
<dbReference type="EMBL" id="VCKX01000100">
    <property type="protein sequence ID" value="TMR30465.1"/>
    <property type="molecule type" value="Genomic_DNA"/>
</dbReference>
<evidence type="ECO:0000256" key="2">
    <source>
        <dbReference type="ARBA" id="ARBA00007520"/>
    </source>
</evidence>
<feature type="transmembrane region" description="Helical" evidence="8">
    <location>
        <begin position="171"/>
        <end position="191"/>
    </location>
</feature>
<feature type="transmembrane region" description="Helical" evidence="8">
    <location>
        <begin position="203"/>
        <end position="223"/>
    </location>
</feature>
<evidence type="ECO:0000256" key="8">
    <source>
        <dbReference type="SAM" id="Phobius"/>
    </source>
</evidence>
<accession>A0A5S4GBS1</accession>
<dbReference type="GO" id="GO:0005886">
    <property type="term" value="C:plasma membrane"/>
    <property type="evidence" value="ECO:0007669"/>
    <property type="project" value="UniProtKB-SubCell"/>
</dbReference>
<dbReference type="NCBIfam" id="TIGR00711">
    <property type="entry name" value="efflux_EmrB"/>
    <property type="match status" value="1"/>
</dbReference>
<evidence type="ECO:0000256" key="7">
    <source>
        <dbReference type="ARBA" id="ARBA00023136"/>
    </source>
</evidence>
<evidence type="ECO:0000256" key="3">
    <source>
        <dbReference type="ARBA" id="ARBA00022448"/>
    </source>
</evidence>
<evidence type="ECO:0000313" key="11">
    <source>
        <dbReference type="Proteomes" id="UP000306628"/>
    </source>
</evidence>